<dbReference type="AlphaFoldDB" id="A0A2J7PF05"/>
<evidence type="ECO:0000259" key="9">
    <source>
        <dbReference type="PROSITE" id="PS50071"/>
    </source>
</evidence>
<dbReference type="PANTHER" id="PTHR24329:SF543">
    <property type="entry name" value="FI01017P-RELATED"/>
    <property type="match status" value="1"/>
</dbReference>
<proteinExistence type="predicted"/>
<keyword evidence="12" id="KW-1185">Reference proteome</keyword>
<comment type="subcellular location">
    <subcellularLocation>
        <location evidence="1 6 7">Nucleus</location>
    </subcellularLocation>
</comment>
<evidence type="ECO:0000313" key="11">
    <source>
        <dbReference type="EMBL" id="PNF14904.1"/>
    </source>
</evidence>
<comment type="caution">
    <text evidence="11">The sequence shown here is derived from an EMBL/GenBank/DDBJ whole genome shotgun (WGS) entry which is preliminary data.</text>
</comment>
<dbReference type="InterPro" id="IPR001356">
    <property type="entry name" value="HD"/>
</dbReference>
<evidence type="ECO:0000313" key="12">
    <source>
        <dbReference type="Proteomes" id="UP000235965"/>
    </source>
</evidence>
<accession>A0A2J7PF05</accession>
<keyword evidence="4 6" id="KW-0371">Homeobox</keyword>
<evidence type="ECO:0000256" key="8">
    <source>
        <dbReference type="SAM" id="MobiDB-lite"/>
    </source>
</evidence>
<evidence type="ECO:0000256" key="2">
    <source>
        <dbReference type="ARBA" id="ARBA00022473"/>
    </source>
</evidence>
<dbReference type="InterPro" id="IPR009057">
    <property type="entry name" value="Homeodomain-like_sf"/>
</dbReference>
<dbReference type="PROSITE" id="PS50071">
    <property type="entry name" value="HOMEOBOX_2"/>
    <property type="match status" value="1"/>
</dbReference>
<keyword evidence="3 6" id="KW-0238">DNA-binding</keyword>
<feature type="compositionally biased region" description="Polar residues" evidence="8">
    <location>
        <begin position="325"/>
        <end position="338"/>
    </location>
</feature>
<dbReference type="FunFam" id="1.10.10.60:FF:000102">
    <property type="entry name" value="Aristaless related homeobox"/>
    <property type="match status" value="1"/>
</dbReference>
<feature type="region of interest" description="Disordered" evidence="8">
    <location>
        <begin position="258"/>
        <end position="301"/>
    </location>
</feature>
<evidence type="ECO:0000256" key="7">
    <source>
        <dbReference type="RuleBase" id="RU000682"/>
    </source>
</evidence>
<evidence type="ECO:0000256" key="3">
    <source>
        <dbReference type="ARBA" id="ARBA00023125"/>
    </source>
</evidence>
<dbReference type="InterPro" id="IPR050649">
    <property type="entry name" value="Paired_Homeobox_TFs"/>
</dbReference>
<dbReference type="SUPFAM" id="SSF46689">
    <property type="entry name" value="Homeodomain-like"/>
    <property type="match status" value="1"/>
</dbReference>
<dbReference type="Gene3D" id="1.10.10.60">
    <property type="entry name" value="Homeodomain-like"/>
    <property type="match status" value="1"/>
</dbReference>
<keyword evidence="5 6" id="KW-0539">Nucleus</keyword>
<dbReference type="InterPro" id="IPR003654">
    <property type="entry name" value="OAR_dom"/>
</dbReference>
<keyword evidence="2" id="KW-0217">Developmental protein</keyword>
<dbReference type="Pfam" id="PF00046">
    <property type="entry name" value="Homeodomain"/>
    <property type="match status" value="1"/>
</dbReference>
<dbReference type="InterPro" id="IPR017970">
    <property type="entry name" value="Homeobox_CS"/>
</dbReference>
<dbReference type="InParanoid" id="A0A2J7PF05"/>
<dbReference type="GO" id="GO:0000981">
    <property type="term" value="F:DNA-binding transcription factor activity, RNA polymerase II-specific"/>
    <property type="evidence" value="ECO:0007669"/>
    <property type="project" value="InterPro"/>
</dbReference>
<dbReference type="PROSITE" id="PS50803">
    <property type="entry name" value="OAR"/>
    <property type="match status" value="1"/>
</dbReference>
<dbReference type="EMBL" id="NEVH01026086">
    <property type="protein sequence ID" value="PNF14904.1"/>
    <property type="molecule type" value="Genomic_DNA"/>
</dbReference>
<protein>
    <recommendedName>
        <fullName evidence="13">Homeobox protein ARX</fullName>
    </recommendedName>
</protein>
<organism evidence="11 12">
    <name type="scientific">Cryptotermes secundus</name>
    <dbReference type="NCBI Taxonomy" id="105785"/>
    <lineage>
        <taxon>Eukaryota</taxon>
        <taxon>Metazoa</taxon>
        <taxon>Ecdysozoa</taxon>
        <taxon>Arthropoda</taxon>
        <taxon>Hexapoda</taxon>
        <taxon>Insecta</taxon>
        <taxon>Pterygota</taxon>
        <taxon>Neoptera</taxon>
        <taxon>Polyneoptera</taxon>
        <taxon>Dictyoptera</taxon>
        <taxon>Blattodea</taxon>
        <taxon>Blattoidea</taxon>
        <taxon>Termitoidae</taxon>
        <taxon>Kalotermitidae</taxon>
        <taxon>Cryptotermitinae</taxon>
        <taxon>Cryptotermes</taxon>
    </lineage>
</organism>
<sequence>MMDRTGTQHHSEELPAATRPRGVYSIDQILGTARNPADDGNLHQSKDEGDCGGRAESGSTTSGDLDAADGELEAEVKPRKIRRSRTTFTTYQLHQLERAFEKTQYPDVFTREELAMRLDLSEARVQVWFQNRRAKWRKREKALGRESSGFIHGDQPGLSEFGVHAQLGLPPLPPDPFWPSAAALGFGPVFGLGSLPPNAAAAALGIPWGPALTGGGKTAPPGPFHALLSQYVLAGGALPLPAGIGLGGLGSFTLHPPIPPTAAAGSPPPADTETVVSKSPPTPSPPPPSSSSETRKNSIETLRLRAKEHQALLLGQHQRLVATPAATTKPIQQVQAKS</sequence>
<evidence type="ECO:0000256" key="6">
    <source>
        <dbReference type="PROSITE-ProRule" id="PRU00108"/>
    </source>
</evidence>
<dbReference type="CDD" id="cd00086">
    <property type="entry name" value="homeodomain"/>
    <property type="match status" value="1"/>
</dbReference>
<dbReference type="GO" id="GO:0000977">
    <property type="term" value="F:RNA polymerase II transcription regulatory region sequence-specific DNA binding"/>
    <property type="evidence" value="ECO:0007669"/>
    <property type="project" value="TreeGrafter"/>
</dbReference>
<feature type="compositionally biased region" description="Basic and acidic residues" evidence="8">
    <location>
        <begin position="36"/>
        <end position="53"/>
    </location>
</feature>
<dbReference type="Proteomes" id="UP000235965">
    <property type="component" value="Unassembled WGS sequence"/>
</dbReference>
<feature type="domain" description="OAR" evidence="10">
    <location>
        <begin position="297"/>
        <end position="310"/>
    </location>
</feature>
<dbReference type="GO" id="GO:0005634">
    <property type="term" value="C:nucleus"/>
    <property type="evidence" value="ECO:0007669"/>
    <property type="project" value="UniProtKB-SubCell"/>
</dbReference>
<dbReference type="PANTHER" id="PTHR24329">
    <property type="entry name" value="HOMEOBOX PROTEIN ARISTALESS"/>
    <property type="match status" value="1"/>
</dbReference>
<evidence type="ECO:0008006" key="13">
    <source>
        <dbReference type="Google" id="ProtNLM"/>
    </source>
</evidence>
<dbReference type="Pfam" id="PF03826">
    <property type="entry name" value="OAR"/>
    <property type="match status" value="1"/>
</dbReference>
<feature type="compositionally biased region" description="Pro residues" evidence="8">
    <location>
        <begin position="280"/>
        <end position="289"/>
    </location>
</feature>
<feature type="region of interest" description="Disordered" evidence="8">
    <location>
        <begin position="1"/>
        <end position="78"/>
    </location>
</feature>
<dbReference type="OrthoDB" id="6159439at2759"/>
<dbReference type="SMART" id="SM00389">
    <property type="entry name" value="HOX"/>
    <property type="match status" value="1"/>
</dbReference>
<evidence type="ECO:0000259" key="10">
    <source>
        <dbReference type="PROSITE" id="PS50803"/>
    </source>
</evidence>
<dbReference type="STRING" id="105785.A0A2J7PF05"/>
<evidence type="ECO:0000256" key="1">
    <source>
        <dbReference type="ARBA" id="ARBA00004123"/>
    </source>
</evidence>
<feature type="DNA-binding region" description="Homeobox" evidence="6">
    <location>
        <begin position="81"/>
        <end position="140"/>
    </location>
</feature>
<dbReference type="PROSITE" id="PS00027">
    <property type="entry name" value="HOMEOBOX_1"/>
    <property type="match status" value="1"/>
</dbReference>
<name>A0A2J7PF05_9NEOP</name>
<gene>
    <name evidence="11" type="ORF">B7P43_G04326</name>
</gene>
<feature type="compositionally biased region" description="Pro residues" evidence="8">
    <location>
        <begin position="258"/>
        <end position="270"/>
    </location>
</feature>
<feature type="region of interest" description="Disordered" evidence="8">
    <location>
        <begin position="319"/>
        <end position="338"/>
    </location>
</feature>
<feature type="domain" description="Homeobox" evidence="9">
    <location>
        <begin position="79"/>
        <end position="139"/>
    </location>
</feature>
<evidence type="ECO:0000256" key="5">
    <source>
        <dbReference type="ARBA" id="ARBA00023242"/>
    </source>
</evidence>
<evidence type="ECO:0000256" key="4">
    <source>
        <dbReference type="ARBA" id="ARBA00023155"/>
    </source>
</evidence>
<reference evidence="11 12" key="1">
    <citation type="submission" date="2017-12" db="EMBL/GenBank/DDBJ databases">
        <title>Hemimetabolous genomes reveal molecular basis of termite eusociality.</title>
        <authorList>
            <person name="Harrison M.C."/>
            <person name="Jongepier E."/>
            <person name="Robertson H.M."/>
            <person name="Arning N."/>
            <person name="Bitard-Feildel T."/>
            <person name="Chao H."/>
            <person name="Childers C.P."/>
            <person name="Dinh H."/>
            <person name="Doddapaneni H."/>
            <person name="Dugan S."/>
            <person name="Gowin J."/>
            <person name="Greiner C."/>
            <person name="Han Y."/>
            <person name="Hu H."/>
            <person name="Hughes D.S.T."/>
            <person name="Huylmans A.-K."/>
            <person name="Kemena C."/>
            <person name="Kremer L.P.M."/>
            <person name="Lee S.L."/>
            <person name="Lopez-Ezquerra A."/>
            <person name="Mallet L."/>
            <person name="Monroy-Kuhn J.M."/>
            <person name="Moser A."/>
            <person name="Murali S.C."/>
            <person name="Muzny D.M."/>
            <person name="Otani S."/>
            <person name="Piulachs M.-D."/>
            <person name="Poelchau M."/>
            <person name="Qu J."/>
            <person name="Schaub F."/>
            <person name="Wada-Katsumata A."/>
            <person name="Worley K.C."/>
            <person name="Xie Q."/>
            <person name="Ylla G."/>
            <person name="Poulsen M."/>
            <person name="Gibbs R.A."/>
            <person name="Schal C."/>
            <person name="Richards S."/>
            <person name="Belles X."/>
            <person name="Korb J."/>
            <person name="Bornberg-Bauer E."/>
        </authorList>
    </citation>
    <scope>NUCLEOTIDE SEQUENCE [LARGE SCALE GENOMIC DNA]</scope>
    <source>
        <tissue evidence="11">Whole body</tissue>
    </source>
</reference>